<dbReference type="InterPro" id="IPR016037">
    <property type="entry name" value="DHQ_synth_AroB"/>
</dbReference>
<protein>
    <recommendedName>
        <fullName evidence="10 20">3-dehydroquinate synthase</fullName>
        <ecNumber evidence="9 20">4.2.3.4</ecNumber>
    </recommendedName>
</protein>
<evidence type="ECO:0000256" key="4">
    <source>
        <dbReference type="ARBA" id="ARBA00001947"/>
    </source>
</evidence>
<reference evidence="24 25" key="1">
    <citation type="submission" date="2019-10" db="EMBL/GenBank/DDBJ databases">
        <title>Genome diversity of Sutterella seckii.</title>
        <authorList>
            <person name="Chaplin A.V."/>
            <person name="Sokolova S.R."/>
            <person name="Mosin K.A."/>
            <person name="Ivanova E.L."/>
            <person name="Kochetkova T.O."/>
            <person name="Goltsov A.Y."/>
            <person name="Trofimov D.Y."/>
            <person name="Efimov B.A."/>
        </authorList>
    </citation>
    <scope>NUCLEOTIDE SEQUENCE [LARGE SCALE GENOMIC DNA]</scope>
    <source>
        <strain evidence="24 25">ASD393</strain>
    </source>
</reference>
<evidence type="ECO:0000256" key="10">
    <source>
        <dbReference type="ARBA" id="ARBA00017684"/>
    </source>
</evidence>
<evidence type="ECO:0000256" key="18">
    <source>
        <dbReference type="ARBA" id="ARBA00023239"/>
    </source>
</evidence>
<comment type="function">
    <text evidence="5">Catalyzes the conversion of 3-deoxy-D-arabino-heptulosonate 7-phosphate (DAHP) to dehydroquinate (DHQ).</text>
</comment>
<dbReference type="Proteomes" id="UP000430564">
    <property type="component" value="Unassembled WGS sequence"/>
</dbReference>
<evidence type="ECO:0000256" key="15">
    <source>
        <dbReference type="ARBA" id="ARBA00022833"/>
    </source>
</evidence>
<dbReference type="OrthoDB" id="9806583at2"/>
<gene>
    <name evidence="24" type="primary">aroB</name>
    <name evidence="24" type="ORF">GBM95_08005</name>
</gene>
<keyword evidence="18 24" id="KW-0456">Lyase</keyword>
<keyword evidence="15" id="KW-0862">Zinc</keyword>
<dbReference type="GO" id="GO:0005737">
    <property type="term" value="C:cytoplasm"/>
    <property type="evidence" value="ECO:0007669"/>
    <property type="project" value="UniProtKB-SubCell"/>
</dbReference>
<evidence type="ECO:0000256" key="21">
    <source>
        <dbReference type="SAM" id="Phobius"/>
    </source>
</evidence>
<dbReference type="Gene3D" id="3.40.50.1970">
    <property type="match status" value="1"/>
</dbReference>
<feature type="domain" description="3-dehydroquinate synthase C-terminal" evidence="23">
    <location>
        <begin position="193"/>
        <end position="346"/>
    </location>
</feature>
<dbReference type="GO" id="GO:0009073">
    <property type="term" value="P:aromatic amino acid family biosynthetic process"/>
    <property type="evidence" value="ECO:0007669"/>
    <property type="project" value="UniProtKB-KW"/>
</dbReference>
<comment type="pathway">
    <text evidence="7">Metabolic intermediate biosynthesis; chorismate biosynthesis; chorismate from D-erythrose 4-phosphate and phosphoenolpyruvate: step 2/7.</text>
</comment>
<proteinExistence type="inferred from homology"/>
<evidence type="ECO:0000313" key="25">
    <source>
        <dbReference type="Proteomes" id="UP000430564"/>
    </source>
</evidence>
<evidence type="ECO:0000256" key="12">
    <source>
        <dbReference type="ARBA" id="ARBA00022605"/>
    </source>
</evidence>
<keyword evidence="12" id="KW-0028">Amino-acid biosynthesis</keyword>
<keyword evidence="16" id="KW-0520">NAD</keyword>
<evidence type="ECO:0000259" key="23">
    <source>
        <dbReference type="Pfam" id="PF24621"/>
    </source>
</evidence>
<comment type="catalytic activity">
    <reaction evidence="1">
        <text>7-phospho-2-dehydro-3-deoxy-D-arabino-heptonate = 3-dehydroquinate + phosphate</text>
        <dbReference type="Rhea" id="RHEA:21968"/>
        <dbReference type="ChEBI" id="CHEBI:32364"/>
        <dbReference type="ChEBI" id="CHEBI:43474"/>
        <dbReference type="ChEBI" id="CHEBI:58394"/>
        <dbReference type="EC" id="4.2.3.4"/>
    </reaction>
</comment>
<evidence type="ECO:0000256" key="16">
    <source>
        <dbReference type="ARBA" id="ARBA00023027"/>
    </source>
</evidence>
<comment type="subcellular location">
    <subcellularLocation>
        <location evidence="6">Cytoplasm</location>
    </subcellularLocation>
</comment>
<dbReference type="InterPro" id="IPR056179">
    <property type="entry name" value="DHQS_C"/>
</dbReference>
<evidence type="ECO:0000256" key="19">
    <source>
        <dbReference type="ARBA" id="ARBA00023285"/>
    </source>
</evidence>
<dbReference type="EMBL" id="WEHX01000054">
    <property type="protein sequence ID" value="KAB7657604.1"/>
    <property type="molecule type" value="Genomic_DNA"/>
</dbReference>
<dbReference type="FunFam" id="3.40.50.1970:FF:000007">
    <property type="entry name" value="Pentafunctional AROM polypeptide"/>
    <property type="match status" value="1"/>
</dbReference>
<dbReference type="CDD" id="cd08195">
    <property type="entry name" value="DHQS"/>
    <property type="match status" value="1"/>
</dbReference>
<dbReference type="PANTHER" id="PTHR43622:SF7">
    <property type="entry name" value="3-DEHYDROQUINATE SYNTHASE, CHLOROPLASTIC"/>
    <property type="match status" value="1"/>
</dbReference>
<dbReference type="PANTHER" id="PTHR43622">
    <property type="entry name" value="3-DEHYDROQUINATE SYNTHASE"/>
    <property type="match status" value="1"/>
</dbReference>
<evidence type="ECO:0000256" key="2">
    <source>
        <dbReference type="ARBA" id="ARBA00001911"/>
    </source>
</evidence>
<dbReference type="InterPro" id="IPR030963">
    <property type="entry name" value="DHQ_synth_fam"/>
</dbReference>
<comment type="caution">
    <text evidence="24">The sequence shown here is derived from an EMBL/GenBank/DDBJ whole genome shotgun (WGS) entry which is preliminary data.</text>
</comment>
<comment type="cofactor">
    <cofactor evidence="3">
        <name>Co(2+)</name>
        <dbReference type="ChEBI" id="CHEBI:48828"/>
    </cofactor>
</comment>
<dbReference type="Pfam" id="PF24621">
    <property type="entry name" value="DHQS_C"/>
    <property type="match status" value="1"/>
</dbReference>
<evidence type="ECO:0000256" key="17">
    <source>
        <dbReference type="ARBA" id="ARBA00023141"/>
    </source>
</evidence>
<dbReference type="GO" id="GO:0000166">
    <property type="term" value="F:nucleotide binding"/>
    <property type="evidence" value="ECO:0007669"/>
    <property type="project" value="UniProtKB-KW"/>
</dbReference>
<keyword evidence="13" id="KW-0479">Metal-binding</keyword>
<feature type="domain" description="3-dehydroquinate synthase N-terminal" evidence="22">
    <location>
        <begin position="79"/>
        <end position="191"/>
    </location>
</feature>
<evidence type="ECO:0000256" key="5">
    <source>
        <dbReference type="ARBA" id="ARBA00003485"/>
    </source>
</evidence>
<dbReference type="SUPFAM" id="SSF56796">
    <property type="entry name" value="Dehydroquinate synthase-like"/>
    <property type="match status" value="1"/>
</dbReference>
<feature type="transmembrane region" description="Helical" evidence="21">
    <location>
        <begin position="110"/>
        <end position="131"/>
    </location>
</feature>
<comment type="cofactor">
    <cofactor evidence="2">
        <name>NAD(+)</name>
        <dbReference type="ChEBI" id="CHEBI:57540"/>
    </cofactor>
</comment>
<dbReference type="NCBIfam" id="TIGR01357">
    <property type="entry name" value="aroB"/>
    <property type="match status" value="1"/>
</dbReference>
<evidence type="ECO:0000259" key="22">
    <source>
        <dbReference type="Pfam" id="PF01761"/>
    </source>
</evidence>
<keyword evidence="21" id="KW-0812">Transmembrane</keyword>
<evidence type="ECO:0000256" key="20">
    <source>
        <dbReference type="NCBIfam" id="TIGR01357"/>
    </source>
</evidence>
<dbReference type="InterPro" id="IPR030960">
    <property type="entry name" value="DHQS/DOIS_N"/>
</dbReference>
<evidence type="ECO:0000256" key="3">
    <source>
        <dbReference type="ARBA" id="ARBA00001941"/>
    </source>
</evidence>
<keyword evidence="17" id="KW-0057">Aromatic amino acid biosynthesis</keyword>
<name>A0A6I1EJ67_9BURK</name>
<keyword evidence="21" id="KW-1133">Transmembrane helix</keyword>
<dbReference type="RefSeq" id="WP_152158611.1">
    <property type="nucleotide sequence ID" value="NZ_WEHX01000054.1"/>
</dbReference>
<dbReference type="Pfam" id="PF01761">
    <property type="entry name" value="DHQ_synthase"/>
    <property type="match status" value="1"/>
</dbReference>
<evidence type="ECO:0000256" key="6">
    <source>
        <dbReference type="ARBA" id="ARBA00004496"/>
    </source>
</evidence>
<dbReference type="AlphaFoldDB" id="A0A6I1EJ67"/>
<evidence type="ECO:0000313" key="24">
    <source>
        <dbReference type="EMBL" id="KAB7657604.1"/>
    </source>
</evidence>
<sequence>MQNGQILEVKAGEGYLVEITPGLLSDAPKLAGRLSARLGLTDPAVRAVIVTDSNVGPLYAENVQAALEAARPGASAGVIAIPAGEQSKTPAELVRVLEAMAGLRLTRKDAVIALGGGVVGDLAGLAAALYMRGIRCLQMPTSLLAMVDSSVGGKTAVDLEAGKNLMGVFSQPVGVLIDPEVLRTLPAREISCGWGEIIKYAGLDPDVLAAVRQELGSGEDGSGLAPLPSVDLIARSIDVKRRIVSEDEKESGARRLLNLGHTAGHAVETASCYALSHGASVAIGMHILTKALVQEGKLPRAMLEDLEALLLKAGLPASLPPELLARPDLDFSTDKLLAIARHDKKSAGSGVNLVLPVAPGRAEVKKVSWEDFRAMLETGLR</sequence>
<accession>A0A6I1EJ67</accession>
<organism evidence="24 25">
    <name type="scientific">Sutterella seckii</name>
    <dbReference type="NCBI Taxonomy" id="1944635"/>
    <lineage>
        <taxon>Bacteria</taxon>
        <taxon>Pseudomonadati</taxon>
        <taxon>Pseudomonadota</taxon>
        <taxon>Betaproteobacteria</taxon>
        <taxon>Burkholderiales</taxon>
        <taxon>Sutterellaceae</taxon>
        <taxon>Sutterella</taxon>
    </lineage>
</organism>
<keyword evidence="14" id="KW-0547">Nucleotide-binding</keyword>
<evidence type="ECO:0000256" key="13">
    <source>
        <dbReference type="ARBA" id="ARBA00022723"/>
    </source>
</evidence>
<comment type="similarity">
    <text evidence="8">Belongs to the sugar phosphate cyclases superfamily. Dehydroquinate synthase family.</text>
</comment>
<dbReference type="GO" id="GO:0046872">
    <property type="term" value="F:metal ion binding"/>
    <property type="evidence" value="ECO:0007669"/>
    <property type="project" value="UniProtKB-KW"/>
</dbReference>
<keyword evidence="19" id="KW-0170">Cobalt</keyword>
<evidence type="ECO:0000256" key="14">
    <source>
        <dbReference type="ARBA" id="ARBA00022741"/>
    </source>
</evidence>
<dbReference type="InterPro" id="IPR050071">
    <property type="entry name" value="Dehydroquinate_synthase"/>
</dbReference>
<comment type="cofactor">
    <cofactor evidence="4">
        <name>Zn(2+)</name>
        <dbReference type="ChEBI" id="CHEBI:29105"/>
    </cofactor>
</comment>
<evidence type="ECO:0000256" key="9">
    <source>
        <dbReference type="ARBA" id="ARBA00013031"/>
    </source>
</evidence>
<evidence type="ECO:0000256" key="1">
    <source>
        <dbReference type="ARBA" id="ARBA00001393"/>
    </source>
</evidence>
<dbReference type="GO" id="GO:0003856">
    <property type="term" value="F:3-dehydroquinate synthase activity"/>
    <property type="evidence" value="ECO:0007669"/>
    <property type="project" value="UniProtKB-UniRule"/>
</dbReference>
<evidence type="ECO:0000256" key="7">
    <source>
        <dbReference type="ARBA" id="ARBA00004661"/>
    </source>
</evidence>
<dbReference type="EC" id="4.2.3.4" evidence="9 20"/>
<evidence type="ECO:0000256" key="11">
    <source>
        <dbReference type="ARBA" id="ARBA00022490"/>
    </source>
</evidence>
<dbReference type="Gene3D" id="1.20.1090.10">
    <property type="entry name" value="Dehydroquinate synthase-like - alpha domain"/>
    <property type="match status" value="1"/>
</dbReference>
<dbReference type="GO" id="GO:0008652">
    <property type="term" value="P:amino acid biosynthetic process"/>
    <property type="evidence" value="ECO:0007669"/>
    <property type="project" value="UniProtKB-KW"/>
</dbReference>
<dbReference type="GO" id="GO:0009423">
    <property type="term" value="P:chorismate biosynthetic process"/>
    <property type="evidence" value="ECO:0007669"/>
    <property type="project" value="UniProtKB-UniRule"/>
</dbReference>
<keyword evidence="21" id="KW-0472">Membrane</keyword>
<keyword evidence="11" id="KW-0963">Cytoplasm</keyword>
<evidence type="ECO:0000256" key="8">
    <source>
        <dbReference type="ARBA" id="ARBA00005412"/>
    </source>
</evidence>
<dbReference type="PIRSF" id="PIRSF001455">
    <property type="entry name" value="DHQ_synth"/>
    <property type="match status" value="1"/>
</dbReference>